<sequence length="405" mass="45395">MRRQVSVLAALLSLMAGVSSWTTTFFPSERTGLSDSPNQKPFDEIRNRPIPRFLSTATRRCQRIRAIHKARYSRTSMRMNIGDAVGLSYRAPVFRPPAEARSLILQVTIGCSWNKCTFCEMYQDKAFQVKPLADIEADLKLVADAVQQCCDNNKGSDATPSDFVRDVFLADGDAMTLPQGQLLQVLSLIRKYLPHVRRVSSYCLPRNVSYKSIEDLKELHEHGLSLVYVGCESGNDQVLEAVSKGETYQSSVDALVKLQKAGIKRSVMILLGLGGTDLSLQHAMDSAKLCTATEPEFLSVLTTSFPRGMERVEEGYRKHSISTASSFQPQTAREILRELKVFLEHLEIPTSARTVFRSDHASNYFVLKGRLGREKERLLSDLSAVLGAPEEEDRYNLRPEWARGL</sequence>
<keyword evidence="4" id="KW-0408">Iron</keyword>
<evidence type="ECO:0000256" key="5">
    <source>
        <dbReference type="ARBA" id="ARBA00023014"/>
    </source>
</evidence>
<dbReference type="EMBL" id="JAGRRH010000017">
    <property type="protein sequence ID" value="KAG7351954.1"/>
    <property type="molecule type" value="Genomic_DNA"/>
</dbReference>
<evidence type="ECO:0000256" key="2">
    <source>
        <dbReference type="ARBA" id="ARBA00022691"/>
    </source>
</evidence>
<evidence type="ECO:0000256" key="6">
    <source>
        <dbReference type="SAM" id="SignalP"/>
    </source>
</evidence>
<dbReference type="OrthoDB" id="39733at2759"/>
<dbReference type="SMART" id="SM00729">
    <property type="entry name" value="Elp3"/>
    <property type="match status" value="1"/>
</dbReference>
<dbReference type="SFLD" id="SFLDS00029">
    <property type="entry name" value="Radical_SAM"/>
    <property type="match status" value="1"/>
</dbReference>
<keyword evidence="6" id="KW-0732">Signal</keyword>
<name>A0A9K3KYV1_9STRA</name>
<evidence type="ECO:0000256" key="3">
    <source>
        <dbReference type="ARBA" id="ARBA00022723"/>
    </source>
</evidence>
<dbReference type="Pfam" id="PF04055">
    <property type="entry name" value="Radical_SAM"/>
    <property type="match status" value="1"/>
</dbReference>
<dbReference type="SFLD" id="SFLDG01095">
    <property type="entry name" value="Uncharacterised_Radical_SAM_Su"/>
    <property type="match status" value="1"/>
</dbReference>
<feature type="domain" description="Radical SAM core" evidence="7">
    <location>
        <begin position="95"/>
        <end position="347"/>
    </location>
</feature>
<keyword evidence="9" id="KW-1185">Reference proteome</keyword>
<reference evidence="8" key="2">
    <citation type="submission" date="2021-04" db="EMBL/GenBank/DDBJ databases">
        <authorList>
            <person name="Podell S."/>
        </authorList>
    </citation>
    <scope>NUCLEOTIDE SEQUENCE</scope>
    <source>
        <strain evidence="8">Hildebrandi</strain>
    </source>
</reference>
<reference evidence="8" key="1">
    <citation type="journal article" date="2021" name="Sci. Rep.">
        <title>Diploid genomic architecture of Nitzschia inconspicua, an elite biomass production diatom.</title>
        <authorList>
            <person name="Oliver A."/>
            <person name="Podell S."/>
            <person name="Pinowska A."/>
            <person name="Traller J.C."/>
            <person name="Smith S.R."/>
            <person name="McClure R."/>
            <person name="Beliaev A."/>
            <person name="Bohutskyi P."/>
            <person name="Hill E.A."/>
            <person name="Rabines A."/>
            <person name="Zheng H."/>
            <person name="Allen L.Z."/>
            <person name="Kuo A."/>
            <person name="Grigoriev I.V."/>
            <person name="Allen A.E."/>
            <person name="Hazlebeck D."/>
            <person name="Allen E.E."/>
        </authorList>
    </citation>
    <scope>NUCLEOTIDE SEQUENCE</scope>
    <source>
        <strain evidence="8">Hildebrandi</strain>
    </source>
</reference>
<evidence type="ECO:0000313" key="8">
    <source>
        <dbReference type="EMBL" id="KAG7351954.1"/>
    </source>
</evidence>
<dbReference type="Proteomes" id="UP000693970">
    <property type="component" value="Unassembled WGS sequence"/>
</dbReference>
<dbReference type="AlphaFoldDB" id="A0A9K3KYV1"/>
<dbReference type="PROSITE" id="PS51918">
    <property type="entry name" value="RADICAL_SAM"/>
    <property type="match status" value="1"/>
</dbReference>
<evidence type="ECO:0000256" key="4">
    <source>
        <dbReference type="ARBA" id="ARBA00023004"/>
    </source>
</evidence>
<feature type="signal peptide" evidence="6">
    <location>
        <begin position="1"/>
        <end position="20"/>
    </location>
</feature>
<dbReference type="GO" id="GO:0051536">
    <property type="term" value="F:iron-sulfur cluster binding"/>
    <property type="evidence" value="ECO:0007669"/>
    <property type="project" value="UniProtKB-KW"/>
</dbReference>
<keyword evidence="2" id="KW-0949">S-adenosyl-L-methionine</keyword>
<dbReference type="PANTHER" id="PTHR43409">
    <property type="entry name" value="ANAEROBIC MAGNESIUM-PROTOPORPHYRIN IX MONOMETHYL ESTER CYCLASE-RELATED"/>
    <property type="match status" value="1"/>
</dbReference>
<dbReference type="InterPro" id="IPR006638">
    <property type="entry name" value="Elp3/MiaA/NifB-like_rSAM"/>
</dbReference>
<dbReference type="GO" id="GO:0003824">
    <property type="term" value="F:catalytic activity"/>
    <property type="evidence" value="ECO:0007669"/>
    <property type="project" value="InterPro"/>
</dbReference>
<evidence type="ECO:0000259" key="7">
    <source>
        <dbReference type="PROSITE" id="PS51918"/>
    </source>
</evidence>
<comment type="caution">
    <text evidence="8">The sequence shown here is derived from an EMBL/GenBank/DDBJ whole genome shotgun (WGS) entry which is preliminary data.</text>
</comment>
<dbReference type="GO" id="GO:0046872">
    <property type="term" value="F:metal ion binding"/>
    <property type="evidence" value="ECO:0007669"/>
    <property type="project" value="UniProtKB-KW"/>
</dbReference>
<dbReference type="CDD" id="cd01335">
    <property type="entry name" value="Radical_SAM"/>
    <property type="match status" value="1"/>
</dbReference>
<gene>
    <name evidence="8" type="ORF">IV203_008002</name>
</gene>
<evidence type="ECO:0000256" key="1">
    <source>
        <dbReference type="ARBA" id="ARBA00001966"/>
    </source>
</evidence>
<dbReference type="PANTHER" id="PTHR43409:SF4">
    <property type="entry name" value="RADICAL SAM SUPERFAMILY PROTEIN"/>
    <property type="match status" value="1"/>
</dbReference>
<dbReference type="InterPro" id="IPR007197">
    <property type="entry name" value="rSAM"/>
</dbReference>
<keyword evidence="3" id="KW-0479">Metal-binding</keyword>
<dbReference type="InterPro" id="IPR051198">
    <property type="entry name" value="BchE-like"/>
</dbReference>
<organism evidence="8 9">
    <name type="scientific">Nitzschia inconspicua</name>
    <dbReference type="NCBI Taxonomy" id="303405"/>
    <lineage>
        <taxon>Eukaryota</taxon>
        <taxon>Sar</taxon>
        <taxon>Stramenopiles</taxon>
        <taxon>Ochrophyta</taxon>
        <taxon>Bacillariophyta</taxon>
        <taxon>Bacillariophyceae</taxon>
        <taxon>Bacillariophycidae</taxon>
        <taxon>Bacillariales</taxon>
        <taxon>Bacillariaceae</taxon>
        <taxon>Nitzschia</taxon>
    </lineage>
</organism>
<proteinExistence type="predicted"/>
<feature type="chain" id="PRO_5039918669" evidence="6">
    <location>
        <begin position="21"/>
        <end position="405"/>
    </location>
</feature>
<evidence type="ECO:0000313" key="9">
    <source>
        <dbReference type="Proteomes" id="UP000693970"/>
    </source>
</evidence>
<keyword evidence="5" id="KW-0411">Iron-sulfur</keyword>
<accession>A0A9K3KYV1</accession>
<comment type="cofactor">
    <cofactor evidence="1">
        <name>[4Fe-4S] cluster</name>
        <dbReference type="ChEBI" id="CHEBI:49883"/>
    </cofactor>
</comment>
<protein>
    <submittedName>
        <fullName evidence="8">Radical SAM superfamily protein</fullName>
    </submittedName>
</protein>